<dbReference type="STRING" id="94869.SAMN04488529_11468"/>
<dbReference type="PANTHER" id="PTHR42887">
    <property type="entry name" value="OS12G0638800 PROTEIN"/>
    <property type="match status" value="1"/>
</dbReference>
<keyword evidence="7" id="KW-1185">Reference proteome</keyword>
<dbReference type="OrthoDB" id="9773233at2"/>
<dbReference type="InterPro" id="IPR036188">
    <property type="entry name" value="FAD/NAD-bd_sf"/>
</dbReference>
<keyword evidence="3" id="KW-0274">FAD</keyword>
<gene>
    <name evidence="6" type="ORF">SAMN04488529_11468</name>
</gene>
<reference evidence="6 7" key="1">
    <citation type="submission" date="2016-10" db="EMBL/GenBank/DDBJ databases">
        <authorList>
            <person name="de Groot N.N."/>
        </authorList>
    </citation>
    <scope>NUCLEOTIDE SEQUENCE [LARGE SCALE GENOMIC DNA]</scope>
    <source>
        <strain evidence="6 7">DSM 12272</strain>
    </source>
</reference>
<dbReference type="Gene3D" id="3.50.50.60">
    <property type="entry name" value="FAD/NAD(P)-binding domain"/>
    <property type="match status" value="1"/>
</dbReference>
<evidence type="ECO:0000256" key="2">
    <source>
        <dbReference type="ARBA" id="ARBA00022630"/>
    </source>
</evidence>
<dbReference type="Proteomes" id="UP000198597">
    <property type="component" value="Unassembled WGS sequence"/>
</dbReference>
<dbReference type="InterPro" id="IPR057661">
    <property type="entry name" value="RsdA/BaiN/AoA(So)_Rossmann"/>
</dbReference>
<evidence type="ECO:0000256" key="3">
    <source>
        <dbReference type="ARBA" id="ARBA00022827"/>
    </source>
</evidence>
<dbReference type="Gene3D" id="1.10.8.260">
    <property type="entry name" value="HI0933 insert domain-like"/>
    <property type="match status" value="1"/>
</dbReference>
<dbReference type="InterPro" id="IPR023166">
    <property type="entry name" value="BaiN-like_dom_sf"/>
</dbReference>
<dbReference type="InterPro" id="IPR004792">
    <property type="entry name" value="BaiN-like"/>
</dbReference>
<evidence type="ECO:0008006" key="8">
    <source>
        <dbReference type="Google" id="ProtNLM"/>
    </source>
</evidence>
<evidence type="ECO:0000256" key="1">
    <source>
        <dbReference type="ARBA" id="ARBA00001974"/>
    </source>
</evidence>
<comment type="cofactor">
    <cofactor evidence="1">
        <name>FAD</name>
        <dbReference type="ChEBI" id="CHEBI:57692"/>
    </cofactor>
</comment>
<keyword evidence="2" id="KW-0285">Flavoprotein</keyword>
<accession>A0A1H0V5C8</accession>
<evidence type="ECO:0000259" key="4">
    <source>
        <dbReference type="Pfam" id="PF03486"/>
    </source>
</evidence>
<dbReference type="NCBIfam" id="TIGR00275">
    <property type="entry name" value="aminoacetone oxidase family FAD-binding enzyme"/>
    <property type="match status" value="1"/>
</dbReference>
<dbReference type="Pfam" id="PF03486">
    <property type="entry name" value="HI0933_like"/>
    <property type="match status" value="1"/>
</dbReference>
<evidence type="ECO:0000313" key="7">
    <source>
        <dbReference type="Proteomes" id="UP000198597"/>
    </source>
</evidence>
<feature type="domain" description="RsdA/BaiN/AoA(So)-like insert" evidence="5">
    <location>
        <begin position="194"/>
        <end position="356"/>
    </location>
</feature>
<dbReference type="EMBL" id="FNJM01000014">
    <property type="protein sequence ID" value="SDP73584.1"/>
    <property type="molecule type" value="Genomic_DNA"/>
</dbReference>
<evidence type="ECO:0000313" key="6">
    <source>
        <dbReference type="EMBL" id="SDP73584.1"/>
    </source>
</evidence>
<sequence length="416" mass="45493">MIHHDLIIVGGGASGLIAAIAAKDFGLDVAILEATDRIGKKILATGNGRCNISNKTISFPFLSYHSENTGFYAKTLSSFGVKNTEEFFLSLGLPLVELQNGKMYPKSLQASSVVDILKLSLDDRNIPLYTSCKLKSIHRNENFNLSTDNQEYKLFTCNKLLLACGGNSAVKTGSDGSGYYLSKTLGHKMVEPLPSIVQLKLESPYLKSLTGIKFDGFARLLVNGIESRKEFGEILFTDYGISGPPILQISGYASKALSNKKKVEIIVDMMPTLSSDEVANFIEGHLAIFCHRSISDALIGIINKKLIPTLLKESGISNIHTPCYDLDWEEKRKLIKLLKHWKFTCTGTNGFAQAQVTIGGIDTNDINPETLESKLIPNLYFAGEIIDVDGDCGGFNLQWAWSSGYCAAKAISNNNK</sequence>
<dbReference type="SUPFAM" id="SSF160996">
    <property type="entry name" value="HI0933 insert domain-like"/>
    <property type="match status" value="1"/>
</dbReference>
<organism evidence="6 7">
    <name type="scientific">Clostridium gasigenes</name>
    <dbReference type="NCBI Taxonomy" id="94869"/>
    <lineage>
        <taxon>Bacteria</taxon>
        <taxon>Bacillati</taxon>
        <taxon>Bacillota</taxon>
        <taxon>Clostridia</taxon>
        <taxon>Eubacteriales</taxon>
        <taxon>Clostridiaceae</taxon>
        <taxon>Clostridium</taxon>
    </lineage>
</organism>
<evidence type="ECO:0000259" key="5">
    <source>
        <dbReference type="Pfam" id="PF22780"/>
    </source>
</evidence>
<dbReference type="PANTHER" id="PTHR42887:SF2">
    <property type="entry name" value="OS12G0638800 PROTEIN"/>
    <property type="match status" value="1"/>
</dbReference>
<dbReference type="InterPro" id="IPR055178">
    <property type="entry name" value="RsdA/BaiN/AoA(So)-like_dom"/>
</dbReference>
<dbReference type="AlphaFoldDB" id="A0A1H0V5C8"/>
<proteinExistence type="predicted"/>
<feature type="domain" description="RsdA/BaiN/AoA(So)-like Rossmann fold-like" evidence="4">
    <location>
        <begin position="5"/>
        <end position="409"/>
    </location>
</feature>
<dbReference type="SUPFAM" id="SSF51905">
    <property type="entry name" value="FAD/NAD(P)-binding domain"/>
    <property type="match status" value="1"/>
</dbReference>
<protein>
    <recommendedName>
        <fullName evidence="8">Flavoprotein, HI0933 family</fullName>
    </recommendedName>
</protein>
<name>A0A1H0V5C8_9CLOT</name>
<dbReference type="PRINTS" id="PR00411">
    <property type="entry name" value="PNDRDTASEI"/>
</dbReference>
<dbReference type="RefSeq" id="WP_089972138.1">
    <property type="nucleotide sequence ID" value="NZ_FNJM01000014.1"/>
</dbReference>
<dbReference type="Gene3D" id="2.40.30.10">
    <property type="entry name" value="Translation factors"/>
    <property type="match status" value="1"/>
</dbReference>
<dbReference type="Pfam" id="PF22780">
    <property type="entry name" value="HI0933_like_1st"/>
    <property type="match status" value="1"/>
</dbReference>